<gene>
    <name evidence="5" type="ORF">TCNE_LOCUS17382</name>
</gene>
<keyword evidence="6" id="KW-1185">Reference proteome</keyword>
<dbReference type="GO" id="GO:0016593">
    <property type="term" value="C:Cdc73/Paf1 complex"/>
    <property type="evidence" value="ECO:0007669"/>
    <property type="project" value="InterPro"/>
</dbReference>
<name>A0A183V9G2_TOXCA</name>
<proteinExistence type="predicted"/>
<evidence type="ECO:0000256" key="2">
    <source>
        <dbReference type="ARBA" id="ARBA00022837"/>
    </source>
</evidence>
<dbReference type="AlphaFoldDB" id="A0A183V9G2"/>
<evidence type="ECO:0000313" key="5">
    <source>
        <dbReference type="EMBL" id="VDM48703.1"/>
    </source>
</evidence>
<dbReference type="InterPro" id="IPR002048">
    <property type="entry name" value="EF_hand_dom"/>
</dbReference>
<dbReference type="InterPro" id="IPR041534">
    <property type="entry name" value="EF-hand_13"/>
</dbReference>
<reference evidence="7" key="1">
    <citation type="submission" date="2016-06" db="UniProtKB">
        <authorList>
            <consortium name="WormBaseParasite"/>
        </authorList>
    </citation>
    <scope>IDENTIFICATION</scope>
</reference>
<protein>
    <submittedName>
        <fullName evidence="7">RNA polymerase II-associated factor 1 homolog</fullName>
    </submittedName>
</protein>
<reference evidence="5 6" key="2">
    <citation type="submission" date="2018-11" db="EMBL/GenBank/DDBJ databases">
        <authorList>
            <consortium name="Pathogen Informatics"/>
        </authorList>
    </citation>
    <scope>NUCLEOTIDE SEQUENCE [LARGE SCALE GENOMIC DNA]</scope>
</reference>
<dbReference type="PANTHER" id="PTHR14095:SF0">
    <property type="entry name" value="MIP22305P"/>
    <property type="match status" value="1"/>
</dbReference>
<dbReference type="SUPFAM" id="SSF47473">
    <property type="entry name" value="EF-hand"/>
    <property type="match status" value="2"/>
</dbReference>
<dbReference type="EMBL" id="UYWY01024386">
    <property type="protein sequence ID" value="VDM48703.1"/>
    <property type="molecule type" value="Genomic_DNA"/>
</dbReference>
<sequence length="613" mass="70563">MLEHLQLSFTADESFPVTRFDESAYCDEMTEDVPLDVSGGDEQLCSLLSKLRIASDVSPMVEDRKQKAKVLTPTGKQATTTIEPFYHPGGKPVSSEDNKNALRKAYQIFTWCGNKITFTKMVDICDAMGIPRYWKRPIFNNCVRNPNEDTITVDSFVDFWGRMTAVAHDDAARFVFALTNGTRDYVEYSDFASLIMDVVETHPSLDFLKSDSRFHNAYVETVTCRIFWNVNRSWSGRIKAAELRRSNFLDVLRDLNTKDVNDLLDYFSYEHFYVVYCKFQELADGRDCITPEELANYERGVLPDIVVTRIFTGAVSRGAHSEENLKQQKAMTYKEFVYFLMAEVDKSNPTSIEYWFRVLDLNGDGRLSMDELQQFFDGIIAKMNAANIDAMSFTDVICLLWDAVRPCCEAYITLSDIKRSQVSTYFLNTFINWLKYFLQETCEGSDRIVGLSLLSSFCISCDSLIKRLVNIPEGKQHEMSEWNTYCEKEHDVLMAENEDGEEFDENFNDSALEAHDVALREMPASVNDVPTSSTNGVPRKHPGQDRGEHAPTVFIEYKQTMLEKKFKFELLAESDLGVKIDLINPETYFVDMDTPKKQVHFVRHIFFFWLRKC</sequence>
<dbReference type="Proteomes" id="UP000050794">
    <property type="component" value="Unassembled WGS sequence"/>
</dbReference>
<dbReference type="Pfam" id="PF17958">
    <property type="entry name" value="EF-hand_13"/>
    <property type="match status" value="1"/>
</dbReference>
<dbReference type="InterPro" id="IPR007133">
    <property type="entry name" value="RNA_pol_II-assoc_Paf1"/>
</dbReference>
<dbReference type="FunFam" id="1.10.238.10:FF:000025">
    <property type="entry name" value="serine/threonine-protein phosphatase 2A regulatory subunit B'' subunit alpha"/>
    <property type="match status" value="1"/>
</dbReference>
<dbReference type="GO" id="GO:0006368">
    <property type="term" value="P:transcription elongation by RNA polymerase II"/>
    <property type="evidence" value="ECO:0007669"/>
    <property type="project" value="InterPro"/>
</dbReference>
<keyword evidence="2" id="KW-0106">Calcium</keyword>
<dbReference type="PANTHER" id="PTHR14095">
    <property type="entry name" value="PHOSPHATASE 2A REGULATORY SUBUNIT-RELATED"/>
    <property type="match status" value="1"/>
</dbReference>
<dbReference type="Gene3D" id="1.10.238.220">
    <property type="match status" value="1"/>
</dbReference>
<evidence type="ECO:0000313" key="7">
    <source>
        <dbReference type="WBParaSite" id="TCNE_0001738301-mRNA-1"/>
    </source>
</evidence>
<dbReference type="Pfam" id="PF13202">
    <property type="entry name" value="EF-hand_5"/>
    <property type="match status" value="1"/>
</dbReference>
<dbReference type="PROSITE" id="PS00018">
    <property type="entry name" value="EF_HAND_1"/>
    <property type="match status" value="1"/>
</dbReference>
<dbReference type="InterPro" id="IPR018247">
    <property type="entry name" value="EF_Hand_1_Ca_BS"/>
</dbReference>
<feature type="region of interest" description="Disordered" evidence="3">
    <location>
        <begin position="528"/>
        <end position="548"/>
    </location>
</feature>
<feature type="domain" description="EF-hand" evidence="4">
    <location>
        <begin position="347"/>
        <end position="382"/>
    </location>
</feature>
<dbReference type="PROSITE" id="PS50222">
    <property type="entry name" value="EF_HAND_2"/>
    <property type="match status" value="1"/>
</dbReference>
<organism evidence="6 7">
    <name type="scientific">Toxocara canis</name>
    <name type="common">Canine roundworm</name>
    <dbReference type="NCBI Taxonomy" id="6265"/>
    <lineage>
        <taxon>Eukaryota</taxon>
        <taxon>Metazoa</taxon>
        <taxon>Ecdysozoa</taxon>
        <taxon>Nematoda</taxon>
        <taxon>Chromadorea</taxon>
        <taxon>Rhabditida</taxon>
        <taxon>Spirurina</taxon>
        <taxon>Ascaridomorpha</taxon>
        <taxon>Ascaridoidea</taxon>
        <taxon>Toxocaridae</taxon>
        <taxon>Toxocara</taxon>
    </lineage>
</organism>
<evidence type="ECO:0000313" key="6">
    <source>
        <dbReference type="Proteomes" id="UP000050794"/>
    </source>
</evidence>
<evidence type="ECO:0000256" key="3">
    <source>
        <dbReference type="SAM" id="MobiDB-lite"/>
    </source>
</evidence>
<dbReference type="GO" id="GO:0000159">
    <property type="term" value="C:protein phosphatase type 2A complex"/>
    <property type="evidence" value="ECO:0007669"/>
    <property type="project" value="TreeGrafter"/>
</dbReference>
<dbReference type="GO" id="GO:0019888">
    <property type="term" value="F:protein phosphatase regulator activity"/>
    <property type="evidence" value="ECO:0007669"/>
    <property type="project" value="TreeGrafter"/>
</dbReference>
<dbReference type="WBParaSite" id="TCNE_0001738301-mRNA-1">
    <property type="protein sequence ID" value="TCNE_0001738301-mRNA-1"/>
    <property type="gene ID" value="TCNE_0001738301"/>
</dbReference>
<dbReference type="GO" id="GO:0005509">
    <property type="term" value="F:calcium ion binding"/>
    <property type="evidence" value="ECO:0007669"/>
    <property type="project" value="InterPro"/>
</dbReference>
<dbReference type="Pfam" id="PF03985">
    <property type="entry name" value="Paf1"/>
    <property type="match status" value="1"/>
</dbReference>
<dbReference type="Gene3D" id="1.10.238.230">
    <property type="match status" value="1"/>
</dbReference>
<accession>A0A183V9G2</accession>
<dbReference type="Gene3D" id="1.10.238.10">
    <property type="entry name" value="EF-hand"/>
    <property type="match status" value="1"/>
</dbReference>
<keyword evidence="1" id="KW-0479">Metal-binding</keyword>
<evidence type="ECO:0000259" key="4">
    <source>
        <dbReference type="PROSITE" id="PS50222"/>
    </source>
</evidence>
<dbReference type="InterPro" id="IPR011992">
    <property type="entry name" value="EF-hand-dom_pair"/>
</dbReference>
<evidence type="ECO:0000256" key="1">
    <source>
        <dbReference type="ARBA" id="ARBA00022723"/>
    </source>
</evidence>